<dbReference type="InterPro" id="IPR036259">
    <property type="entry name" value="MFS_trans_sf"/>
</dbReference>
<evidence type="ECO:0000259" key="8">
    <source>
        <dbReference type="PROSITE" id="PS50850"/>
    </source>
</evidence>
<evidence type="ECO:0000256" key="6">
    <source>
        <dbReference type="ARBA" id="ARBA00023136"/>
    </source>
</evidence>
<evidence type="ECO:0000256" key="5">
    <source>
        <dbReference type="ARBA" id="ARBA00023063"/>
    </source>
</evidence>
<dbReference type="InterPro" id="IPR044772">
    <property type="entry name" value="NO3_transporter"/>
</dbReference>
<evidence type="ECO:0000256" key="2">
    <source>
        <dbReference type="ARBA" id="ARBA00008432"/>
    </source>
</evidence>
<keyword evidence="4 7" id="KW-1133">Transmembrane helix</keyword>
<evidence type="ECO:0000313" key="10">
    <source>
        <dbReference type="Proteomes" id="UP000643165"/>
    </source>
</evidence>
<feature type="transmembrane region" description="Helical" evidence="7">
    <location>
        <begin position="312"/>
        <end position="335"/>
    </location>
</feature>
<dbReference type="Proteomes" id="UP000643165">
    <property type="component" value="Unassembled WGS sequence"/>
</dbReference>
<organism evidence="9 10">
    <name type="scientific">Micromonospora lutea</name>
    <dbReference type="NCBI Taxonomy" id="419825"/>
    <lineage>
        <taxon>Bacteria</taxon>
        <taxon>Bacillati</taxon>
        <taxon>Actinomycetota</taxon>
        <taxon>Actinomycetes</taxon>
        <taxon>Micromonosporales</taxon>
        <taxon>Micromonosporaceae</taxon>
        <taxon>Micromonospora</taxon>
    </lineage>
</organism>
<protein>
    <submittedName>
        <fullName evidence="9">MFS transporter</fullName>
    </submittedName>
</protein>
<dbReference type="InterPro" id="IPR011701">
    <property type="entry name" value="MFS"/>
</dbReference>
<keyword evidence="5" id="KW-0534">Nitrate assimilation</keyword>
<keyword evidence="10" id="KW-1185">Reference proteome</keyword>
<feature type="transmembrane region" description="Helical" evidence="7">
    <location>
        <begin position="376"/>
        <end position="396"/>
    </location>
</feature>
<reference evidence="9 10" key="1">
    <citation type="submission" date="2021-01" db="EMBL/GenBank/DDBJ databases">
        <title>Whole genome shotgun sequence of Verrucosispora lutea NBRC 106530.</title>
        <authorList>
            <person name="Komaki H."/>
            <person name="Tamura T."/>
        </authorList>
    </citation>
    <scope>NUCLEOTIDE SEQUENCE [LARGE SCALE GENOMIC DNA]</scope>
    <source>
        <strain evidence="9 10">NBRC 106530</strain>
    </source>
</reference>
<evidence type="ECO:0000256" key="1">
    <source>
        <dbReference type="ARBA" id="ARBA00004651"/>
    </source>
</evidence>
<gene>
    <name evidence="9" type="ORF">Vlu01_36450</name>
</gene>
<feature type="transmembrane region" description="Helical" evidence="7">
    <location>
        <begin position="227"/>
        <end position="246"/>
    </location>
</feature>
<dbReference type="Gene3D" id="1.20.1250.20">
    <property type="entry name" value="MFS general substrate transporter like domains"/>
    <property type="match status" value="2"/>
</dbReference>
<feature type="transmembrane region" description="Helical" evidence="7">
    <location>
        <begin position="85"/>
        <end position="108"/>
    </location>
</feature>
<evidence type="ECO:0000313" key="9">
    <source>
        <dbReference type="EMBL" id="GIJ23021.1"/>
    </source>
</evidence>
<accession>A0ABQ4IYK4</accession>
<dbReference type="EMBL" id="BOPB01000020">
    <property type="protein sequence ID" value="GIJ23021.1"/>
    <property type="molecule type" value="Genomic_DNA"/>
</dbReference>
<feature type="transmembrane region" description="Helical" evidence="7">
    <location>
        <begin position="114"/>
        <end position="139"/>
    </location>
</feature>
<evidence type="ECO:0000256" key="4">
    <source>
        <dbReference type="ARBA" id="ARBA00022989"/>
    </source>
</evidence>
<keyword evidence="3 7" id="KW-0812">Transmembrane</keyword>
<evidence type="ECO:0000256" key="7">
    <source>
        <dbReference type="SAM" id="Phobius"/>
    </source>
</evidence>
<dbReference type="SUPFAM" id="SSF103473">
    <property type="entry name" value="MFS general substrate transporter"/>
    <property type="match status" value="1"/>
</dbReference>
<dbReference type="Pfam" id="PF07690">
    <property type="entry name" value="MFS_1"/>
    <property type="match status" value="1"/>
</dbReference>
<feature type="transmembrane region" description="Helical" evidence="7">
    <location>
        <begin position="178"/>
        <end position="196"/>
    </location>
</feature>
<dbReference type="PROSITE" id="PS50850">
    <property type="entry name" value="MFS"/>
    <property type="match status" value="1"/>
</dbReference>
<feature type="transmembrane region" description="Helical" evidence="7">
    <location>
        <begin position="146"/>
        <end position="166"/>
    </location>
</feature>
<feature type="transmembrane region" description="Helical" evidence="7">
    <location>
        <begin position="258"/>
        <end position="276"/>
    </location>
</feature>
<comment type="subcellular location">
    <subcellularLocation>
        <location evidence="1">Cell membrane</location>
        <topology evidence="1">Multi-pass membrane protein</topology>
    </subcellularLocation>
</comment>
<comment type="caution">
    <text evidence="9">The sequence shown here is derived from an EMBL/GenBank/DDBJ whole genome shotgun (WGS) entry which is preliminary data.</text>
</comment>
<feature type="transmembrane region" description="Helical" evidence="7">
    <location>
        <begin position="288"/>
        <end position="306"/>
    </location>
</feature>
<feature type="transmembrane region" description="Helical" evidence="7">
    <location>
        <begin position="347"/>
        <end position="370"/>
    </location>
</feature>
<feature type="transmembrane region" description="Helical" evidence="7">
    <location>
        <begin position="25"/>
        <end position="42"/>
    </location>
</feature>
<feature type="domain" description="Major facilitator superfamily (MFS) profile" evidence="8">
    <location>
        <begin position="24"/>
        <end position="402"/>
    </location>
</feature>
<dbReference type="PANTHER" id="PTHR23515">
    <property type="entry name" value="HIGH-AFFINITY NITRATE TRANSPORTER 2.3"/>
    <property type="match status" value="1"/>
</dbReference>
<feature type="transmembrane region" description="Helical" evidence="7">
    <location>
        <begin position="54"/>
        <end position="73"/>
    </location>
</feature>
<evidence type="ECO:0000256" key="3">
    <source>
        <dbReference type="ARBA" id="ARBA00022692"/>
    </source>
</evidence>
<keyword evidence="6 7" id="KW-0472">Membrane</keyword>
<comment type="similarity">
    <text evidence="2">Belongs to the major facilitator superfamily. Nitrate/nitrite porter (TC 2.A.1.8) family.</text>
</comment>
<proteinExistence type="inferred from homology"/>
<sequence length="420" mass="43130">MTTTGEAPSPNSAGAAPRPGATRNLVVATIGFTVNFWAWALLGPLGPGVKERLGLTFAAQSLLVAVPVLVGSLGRIPVGALTDRYGARIMFPLLSLATIIPVLTLTVVDSYPALIVTGFFLGLGGTTFAIGVPLISGWYPPARKGFALGVFGVGMGGTAIANFTTVRLADTYGENTPFLLVAVILAGYAVLAFLLLRDPPGRTAPAGSAIARTAEVSRLAVTWQLSFLYAVGFGGFVAFSVYLPAYLRTAYELSTSDAALRTAGFVVLAVAARPVGGWLSDRLHPVPVLVWCFTGTAVFAVVQAFQPPLMPVATIAFLGMAALLGAASGAVFAFVGRVAPADKVGTVTGVVGAAGGLGGFVPPLIMGWVYGIEGSYAIGLMLLSDVALAAAVYTAVKMRRLDKPATRAADAPADLVKRDG</sequence>
<dbReference type="RefSeq" id="WP_204001002.1">
    <property type="nucleotide sequence ID" value="NZ_BOPB01000020.1"/>
</dbReference>
<name>A0ABQ4IYK4_9ACTN</name>
<dbReference type="InterPro" id="IPR020846">
    <property type="entry name" value="MFS_dom"/>
</dbReference>